<dbReference type="PANTHER" id="PTHR18359:SF0">
    <property type="entry name" value="U3 SMALL NUCLEOLAR RNA-ASSOCIATED PROTEIN 18 HOMOLOG"/>
    <property type="match status" value="1"/>
</dbReference>
<feature type="compositionally biased region" description="Acidic residues" evidence="6">
    <location>
        <begin position="33"/>
        <end position="47"/>
    </location>
</feature>
<evidence type="ECO:0000313" key="8">
    <source>
        <dbReference type="Proteomes" id="UP000054560"/>
    </source>
</evidence>
<evidence type="ECO:0000256" key="4">
    <source>
        <dbReference type="ARBA" id="ARBA00022737"/>
    </source>
</evidence>
<feature type="compositionally biased region" description="Basic residues" evidence="6">
    <location>
        <begin position="1"/>
        <end position="18"/>
    </location>
</feature>
<evidence type="ECO:0000256" key="2">
    <source>
        <dbReference type="ARBA" id="ARBA00022552"/>
    </source>
</evidence>
<feature type="region of interest" description="Disordered" evidence="6">
    <location>
        <begin position="1"/>
        <end position="70"/>
    </location>
</feature>
<keyword evidence="5" id="KW-0539">Nucleus</keyword>
<evidence type="ECO:0000256" key="3">
    <source>
        <dbReference type="ARBA" id="ARBA00022574"/>
    </source>
</evidence>
<dbReference type="GO" id="GO:0006364">
    <property type="term" value="P:rRNA processing"/>
    <property type="evidence" value="ECO:0007669"/>
    <property type="project" value="UniProtKB-KW"/>
</dbReference>
<evidence type="ECO:0000313" key="7">
    <source>
        <dbReference type="EMBL" id="KNC77598.1"/>
    </source>
</evidence>
<keyword evidence="2" id="KW-0698">rRNA processing</keyword>
<comment type="subcellular location">
    <subcellularLocation>
        <location evidence="1">Nucleus</location>
        <location evidence="1">Nucleolus</location>
    </subcellularLocation>
</comment>
<reference evidence="7 8" key="1">
    <citation type="submission" date="2011-02" db="EMBL/GenBank/DDBJ databases">
        <title>The Genome Sequence of Sphaeroforma arctica JP610.</title>
        <authorList>
            <consortium name="The Broad Institute Genome Sequencing Platform"/>
            <person name="Russ C."/>
            <person name="Cuomo C."/>
            <person name="Young S.K."/>
            <person name="Zeng Q."/>
            <person name="Gargeya S."/>
            <person name="Alvarado L."/>
            <person name="Berlin A."/>
            <person name="Chapman S.B."/>
            <person name="Chen Z."/>
            <person name="Freedman E."/>
            <person name="Gellesch M."/>
            <person name="Goldberg J."/>
            <person name="Griggs A."/>
            <person name="Gujja S."/>
            <person name="Heilman E."/>
            <person name="Heiman D."/>
            <person name="Howarth C."/>
            <person name="Mehta T."/>
            <person name="Neiman D."/>
            <person name="Pearson M."/>
            <person name="Roberts A."/>
            <person name="Saif S."/>
            <person name="Shea T."/>
            <person name="Shenoy N."/>
            <person name="Sisk P."/>
            <person name="Stolte C."/>
            <person name="Sykes S."/>
            <person name="White J."/>
            <person name="Yandava C."/>
            <person name="Burger G."/>
            <person name="Gray M.W."/>
            <person name="Holland P.W.H."/>
            <person name="King N."/>
            <person name="Lang F.B.F."/>
            <person name="Roger A.J."/>
            <person name="Ruiz-Trillo I."/>
            <person name="Haas B."/>
            <person name="Nusbaum C."/>
            <person name="Birren B."/>
        </authorList>
    </citation>
    <scope>NUCLEOTIDE SEQUENCE [LARGE SCALE GENOMIC DNA]</scope>
    <source>
        <strain evidence="7 8">JP610</strain>
    </source>
</reference>
<dbReference type="RefSeq" id="XP_014151500.1">
    <property type="nucleotide sequence ID" value="XM_014296025.1"/>
</dbReference>
<proteinExistence type="predicted"/>
<dbReference type="EMBL" id="KQ242684">
    <property type="protein sequence ID" value="KNC77598.1"/>
    <property type="molecule type" value="Genomic_DNA"/>
</dbReference>
<keyword evidence="3" id="KW-0853">WD repeat</keyword>
<dbReference type="PANTHER" id="PTHR18359">
    <property type="entry name" value="WD-REPEAT PROTEIN-RELATED"/>
    <property type="match status" value="1"/>
</dbReference>
<sequence>MPVKKGKQAKQAKPKAKQSRKDHLSLSRAVVEESNDAEPQQPEDDVETVEKVKPGQKPKRTLDNTTADEDEMRLEALLFSDIHATEYDGLAVTRQAAQDVSEDEEDIDFANMDFIIDRTGSKGASNEPAAVLNAADVSVKEGDSDKDSGDDDDSVKDTTDRGVKRSVWEDADDHAIEVAMASKSRTRKLRKTEAEDVVDGSEYSDRLREQFKNTYSRTHQKWAEHVEEDVDGSELMGWSGKLLDGSKQGVCSV</sequence>
<organism evidence="7 8">
    <name type="scientific">Sphaeroforma arctica JP610</name>
    <dbReference type="NCBI Taxonomy" id="667725"/>
    <lineage>
        <taxon>Eukaryota</taxon>
        <taxon>Ichthyosporea</taxon>
        <taxon>Ichthyophonida</taxon>
        <taxon>Sphaeroforma</taxon>
    </lineage>
</organism>
<feature type="region of interest" description="Disordered" evidence="6">
    <location>
        <begin position="119"/>
        <end position="166"/>
    </location>
</feature>
<name>A0A0L0FNP6_9EUKA</name>
<dbReference type="GO" id="GO:0034388">
    <property type="term" value="C:Pwp2p-containing subcomplex of 90S preribosome"/>
    <property type="evidence" value="ECO:0007669"/>
    <property type="project" value="TreeGrafter"/>
</dbReference>
<dbReference type="GeneID" id="25910443"/>
<dbReference type="AlphaFoldDB" id="A0A0L0FNP6"/>
<evidence type="ECO:0000256" key="6">
    <source>
        <dbReference type="SAM" id="MobiDB-lite"/>
    </source>
</evidence>
<dbReference type="InterPro" id="IPR045161">
    <property type="entry name" value="Utp18"/>
</dbReference>
<dbReference type="GO" id="GO:0032040">
    <property type="term" value="C:small-subunit processome"/>
    <property type="evidence" value="ECO:0007669"/>
    <property type="project" value="TreeGrafter"/>
</dbReference>
<dbReference type="OrthoDB" id="1935146at2759"/>
<gene>
    <name evidence="7" type="ORF">SARC_09939</name>
</gene>
<evidence type="ECO:0000256" key="5">
    <source>
        <dbReference type="ARBA" id="ARBA00023242"/>
    </source>
</evidence>
<dbReference type="STRING" id="667725.A0A0L0FNP6"/>
<accession>A0A0L0FNP6</accession>
<dbReference type="Proteomes" id="UP000054560">
    <property type="component" value="Unassembled WGS sequence"/>
</dbReference>
<keyword evidence="4" id="KW-0677">Repeat</keyword>
<evidence type="ECO:0000256" key="1">
    <source>
        <dbReference type="ARBA" id="ARBA00004604"/>
    </source>
</evidence>
<feature type="compositionally biased region" description="Basic and acidic residues" evidence="6">
    <location>
        <begin position="138"/>
        <end position="147"/>
    </location>
</feature>
<keyword evidence="8" id="KW-1185">Reference proteome</keyword>
<feature type="compositionally biased region" description="Basic and acidic residues" evidence="6">
    <location>
        <begin position="155"/>
        <end position="166"/>
    </location>
</feature>
<protein>
    <submittedName>
        <fullName evidence="7">Uncharacterized protein</fullName>
    </submittedName>
</protein>